<feature type="binding site" evidence="22">
    <location>
        <position position="172"/>
    </location>
    <ligand>
        <name>L-lysine</name>
        <dbReference type="ChEBI" id="CHEBI:32551"/>
    </ligand>
</feature>
<feature type="domain" description="Kringle" evidence="26">
    <location>
        <begin position="373"/>
        <end position="451"/>
    </location>
</feature>
<evidence type="ECO:0000256" key="25">
    <source>
        <dbReference type="SAM" id="SignalP"/>
    </source>
</evidence>
<keyword evidence="8 20" id="KW-0645">Protease</keyword>
<dbReference type="PROSITE" id="PS50070">
    <property type="entry name" value="KRINGLE_2"/>
    <property type="match status" value="5"/>
</dbReference>
<feature type="active site" description="Charge relay system" evidence="21">
    <location>
        <position position="622"/>
    </location>
</feature>
<dbReference type="InterPro" id="IPR043504">
    <property type="entry name" value="Peptidase_S1_PA_chymotrypsin"/>
</dbReference>
<evidence type="ECO:0000256" key="6">
    <source>
        <dbReference type="ARBA" id="ARBA00022553"/>
    </source>
</evidence>
<dbReference type="SUPFAM" id="SSF57414">
    <property type="entry name" value="Hairpin loop containing domain-like"/>
    <property type="match status" value="1"/>
</dbReference>
<evidence type="ECO:0000259" key="27">
    <source>
        <dbReference type="PROSITE" id="PS50240"/>
    </source>
</evidence>
<evidence type="ECO:0000256" key="23">
    <source>
        <dbReference type="PROSITE-ProRule" id="PRU00121"/>
    </source>
</evidence>
<feature type="disulfide bond" evidence="23">
    <location>
        <begin position="423"/>
        <end position="446"/>
    </location>
</feature>
<keyword evidence="11" id="KW-0677">Repeat</keyword>
<dbReference type="OrthoDB" id="41905at2759"/>
<evidence type="ECO:0000313" key="29">
    <source>
        <dbReference type="Proteomes" id="UP000515156"/>
    </source>
</evidence>
<dbReference type="InterPro" id="IPR033116">
    <property type="entry name" value="TRYPSIN_SER"/>
</dbReference>
<evidence type="ECO:0000256" key="19">
    <source>
        <dbReference type="ARBA" id="ARBA00093290"/>
    </source>
</evidence>
<evidence type="ECO:0000256" key="20">
    <source>
        <dbReference type="PIRNR" id="PIRNR001150"/>
    </source>
</evidence>
<dbReference type="InterPro" id="IPR009003">
    <property type="entry name" value="Peptidase_S1_PA"/>
</dbReference>
<keyword evidence="6" id="KW-0597">Phosphoprotein</keyword>
<dbReference type="Pfam" id="PF00024">
    <property type="entry name" value="PAN_1"/>
    <property type="match status" value="1"/>
</dbReference>
<organism evidence="29 30">
    <name type="scientific">Microcaecilia unicolor</name>
    <dbReference type="NCBI Taxonomy" id="1415580"/>
    <lineage>
        <taxon>Eukaryota</taxon>
        <taxon>Metazoa</taxon>
        <taxon>Chordata</taxon>
        <taxon>Craniata</taxon>
        <taxon>Vertebrata</taxon>
        <taxon>Euteleostomi</taxon>
        <taxon>Amphibia</taxon>
        <taxon>Gymnophiona</taxon>
        <taxon>Siphonopidae</taxon>
        <taxon>Microcaecilia</taxon>
    </lineage>
</organism>
<evidence type="ECO:0000256" key="16">
    <source>
        <dbReference type="ARBA" id="ARBA00023148"/>
    </source>
</evidence>
<dbReference type="PIRSF" id="PIRSF001150">
    <property type="entry name" value="Plasmin"/>
    <property type="match status" value="1"/>
</dbReference>
<keyword evidence="29" id="KW-1185">Reference proteome</keyword>
<dbReference type="CDD" id="cd00190">
    <property type="entry name" value="Tryp_SPc"/>
    <property type="match status" value="1"/>
</dbReference>
<evidence type="ECO:0000313" key="30">
    <source>
        <dbReference type="RefSeq" id="XP_030053923.1"/>
    </source>
</evidence>
<dbReference type="GO" id="GO:0033993">
    <property type="term" value="P:response to lipid"/>
    <property type="evidence" value="ECO:0007669"/>
    <property type="project" value="UniProtKB-ARBA"/>
</dbReference>
<dbReference type="FunCoup" id="A0A6P7XMZ2">
    <property type="interactions" value="492"/>
</dbReference>
<keyword evidence="18 20" id="KW-0280">Fibrinolysis</keyword>
<feature type="signal peptide" evidence="25">
    <location>
        <begin position="1"/>
        <end position="19"/>
    </location>
</feature>
<reference evidence="30" key="1">
    <citation type="submission" date="2025-08" db="UniProtKB">
        <authorList>
            <consortium name="RefSeq"/>
        </authorList>
    </citation>
    <scope>IDENTIFICATION</scope>
</reference>
<dbReference type="SMART" id="SM00020">
    <property type="entry name" value="Tryp_SPc"/>
    <property type="match status" value="1"/>
</dbReference>
<evidence type="ECO:0000256" key="5">
    <source>
        <dbReference type="ARBA" id="ARBA00022525"/>
    </source>
</evidence>
<dbReference type="InterPro" id="IPR001254">
    <property type="entry name" value="Trypsin_dom"/>
</dbReference>
<dbReference type="Pfam" id="PF00051">
    <property type="entry name" value="Kringle"/>
    <property type="match status" value="5"/>
</dbReference>
<comment type="function">
    <text evidence="19">Plasmin dissolves the fibrin of blood clots and acts as a proteolytic factor in a variety of other processes including embryonic development, tissue remodeling, tumor invasion, and inflammation. In ovulation, weakens the walls of the Graafian follicle. It activates the urokinase-type plasminogen activator, collagenases and several complement zymogens, such as C1, C4 and C5. Cleavage of fibronectin and laminin leads to cell detachment and apoptosis. Also cleaves fibrin, thrombospondin and von Willebrand factor. Its role in tissue remodeling and tumor invasion may be modulated by CSPG4. Binds to cells.</text>
</comment>
<dbReference type="PROSITE" id="PS50240">
    <property type="entry name" value="TRYPSIN_DOM"/>
    <property type="match status" value="1"/>
</dbReference>
<dbReference type="Proteomes" id="UP000515156">
    <property type="component" value="Chromosome 3"/>
</dbReference>
<evidence type="ECO:0000256" key="1">
    <source>
        <dbReference type="ARBA" id="ARBA00000717"/>
    </source>
</evidence>
<evidence type="ECO:0000256" key="14">
    <source>
        <dbReference type="ARBA" id="ARBA00023084"/>
    </source>
</evidence>
<feature type="chain" id="PRO_5027833255" description="Plasminogen" evidence="25">
    <location>
        <begin position="20"/>
        <end position="811"/>
    </location>
</feature>
<dbReference type="PRINTS" id="PR00018">
    <property type="entry name" value="KRINGLE"/>
</dbReference>
<evidence type="ECO:0000259" key="28">
    <source>
        <dbReference type="PROSITE" id="PS50948"/>
    </source>
</evidence>
<dbReference type="EC" id="3.4.21.7" evidence="3 20"/>
<dbReference type="CDD" id="cd01099">
    <property type="entry name" value="PAN_AP_HGF"/>
    <property type="match status" value="1"/>
</dbReference>
<feature type="active site" description="Charge relay system" evidence="21">
    <location>
        <position position="760"/>
    </location>
</feature>
<dbReference type="SUPFAM" id="SSF50494">
    <property type="entry name" value="Trypsin-like serine proteases"/>
    <property type="match status" value="1"/>
</dbReference>
<keyword evidence="15" id="KW-0865">Zymogen</keyword>
<dbReference type="FunFam" id="2.40.20.10:FF:000025">
    <property type="entry name" value="Plasminogen"/>
    <property type="match status" value="1"/>
</dbReference>
<dbReference type="InterPro" id="IPR023317">
    <property type="entry name" value="Pept_S1A_plasmin"/>
</dbReference>
<dbReference type="GO" id="GO:0005102">
    <property type="term" value="F:signaling receptor binding"/>
    <property type="evidence" value="ECO:0007669"/>
    <property type="project" value="TreeGrafter"/>
</dbReference>
<comment type="similarity">
    <text evidence="20">Belongs to the peptidase S1 family. Plasminogen subfamily.</text>
</comment>
<evidence type="ECO:0000256" key="11">
    <source>
        <dbReference type="ARBA" id="ARBA00022737"/>
    </source>
</evidence>
<dbReference type="FunFam" id="2.40.20.10:FF:000004">
    <property type="entry name" value="Hepatocyte growth factor"/>
    <property type="match status" value="1"/>
</dbReference>
<dbReference type="InterPro" id="IPR003609">
    <property type="entry name" value="Pan_app"/>
</dbReference>
<keyword evidence="5 20" id="KW-0964">Secreted</keyword>
<comment type="function">
    <text evidence="20">Plasmin dissolves the fibrin of blood clots and acts as a proteolytic factor in a variety of other processes including embryonic development, tissue remodeling, tumor invasion, and inflammation. In ovulation, weakens the walls of the Graafian follicle. It activates the urokinase-type plasminogen activator, collagenases and several complement zymogens, such as C1 and C5. Cleavage of fibronectin and laminin leads to cell detachment and apoptosis. Also cleaves fibrin, thrombospondin and von Willebrand factor. Its role in tissue remodeling and tumor invasion may be modulated by CSPG4. Binds to cells.</text>
</comment>
<evidence type="ECO:0000256" key="22">
    <source>
        <dbReference type="PIRSR" id="PIRSR001150-2"/>
    </source>
</evidence>
<dbReference type="InterPro" id="IPR013806">
    <property type="entry name" value="Kringle-like"/>
</dbReference>
<feature type="active site" description="Charge relay system" evidence="21">
    <location>
        <position position="665"/>
    </location>
</feature>
<name>A0A6P7XMZ2_9AMPH</name>
<keyword evidence="16 20" id="KW-0797">Tissue remodeling</keyword>
<feature type="binding site" evidence="22">
    <location>
        <position position="442"/>
    </location>
    <ligand>
        <name>L-lysine</name>
        <dbReference type="ChEBI" id="CHEBI:32551"/>
    </ligand>
</feature>
<comment type="catalytic activity">
    <reaction evidence="1 20">
        <text>Preferential cleavage: Lys-|-Xaa &gt; Arg-|-Xaa, higher selectivity than trypsin. Converts fibrin into soluble products.</text>
        <dbReference type="EC" id="3.4.21.7"/>
    </reaction>
</comment>
<dbReference type="Gene3D" id="2.40.20.10">
    <property type="entry name" value="Plasminogen Kringle 4"/>
    <property type="match status" value="5"/>
</dbReference>
<feature type="region of interest" description="Disordered" evidence="24">
    <location>
        <begin position="456"/>
        <end position="484"/>
    </location>
</feature>
<dbReference type="InterPro" id="IPR018056">
    <property type="entry name" value="Kringle_CS"/>
</dbReference>
<dbReference type="GO" id="GO:0005615">
    <property type="term" value="C:extracellular space"/>
    <property type="evidence" value="ECO:0007669"/>
    <property type="project" value="TreeGrafter"/>
</dbReference>
<dbReference type="SMART" id="SM00130">
    <property type="entry name" value="KR"/>
    <property type="match status" value="5"/>
</dbReference>
<feature type="disulfide bond" evidence="23">
    <location>
        <begin position="275"/>
        <end position="352"/>
    </location>
</feature>
<keyword evidence="13 20" id="KW-0720">Serine protease</keyword>
<evidence type="ECO:0000256" key="9">
    <source>
        <dbReference type="ARBA" id="ARBA00022696"/>
    </source>
</evidence>
<dbReference type="InterPro" id="IPR038178">
    <property type="entry name" value="Kringle_sf"/>
</dbReference>
<dbReference type="InterPro" id="IPR001314">
    <property type="entry name" value="Peptidase_S1A"/>
</dbReference>
<evidence type="ECO:0000259" key="26">
    <source>
        <dbReference type="PROSITE" id="PS50070"/>
    </source>
</evidence>
<dbReference type="FunFam" id="2.40.20.10:FF:000001">
    <property type="entry name" value="Urokinase-type plasminogen activator"/>
    <property type="match status" value="1"/>
</dbReference>
<feature type="disulfide bond" evidence="23">
    <location>
        <begin position="395"/>
        <end position="434"/>
    </location>
</feature>
<evidence type="ECO:0000256" key="12">
    <source>
        <dbReference type="ARBA" id="ARBA00022801"/>
    </source>
</evidence>
<dbReference type="InterPro" id="IPR050759">
    <property type="entry name" value="Serine_protease_kringle"/>
</dbReference>
<keyword evidence="12 20" id="KW-0378">Hydrolase</keyword>
<feature type="binding site" evidence="22">
    <location>
        <position position="158"/>
    </location>
    <ligand>
        <name>L-lysine</name>
        <dbReference type="ChEBI" id="CHEBI:32551"/>
    </ligand>
</feature>
<proteinExistence type="inferred from homology"/>
<dbReference type="GO" id="GO:0007596">
    <property type="term" value="P:blood coagulation"/>
    <property type="evidence" value="ECO:0007669"/>
    <property type="project" value="UniProtKB-UniRule"/>
</dbReference>
<feature type="domain" description="Kringle" evidence="26">
    <location>
        <begin position="479"/>
        <end position="560"/>
    </location>
</feature>
<dbReference type="FunFam" id="3.50.4.10:FF:000027">
    <property type="entry name" value="Plasminogen"/>
    <property type="match status" value="1"/>
</dbReference>
<keyword evidence="10 25" id="KW-0732">Signal</keyword>
<dbReference type="Gene3D" id="2.40.10.10">
    <property type="entry name" value="Trypsin-like serine proteases"/>
    <property type="match status" value="1"/>
</dbReference>
<dbReference type="SUPFAM" id="SSF57440">
    <property type="entry name" value="Kringle-like"/>
    <property type="match status" value="5"/>
</dbReference>
<keyword evidence="7 23" id="KW-0420">Kringle</keyword>
<accession>A0A6P7XMZ2</accession>
<evidence type="ECO:0000256" key="15">
    <source>
        <dbReference type="ARBA" id="ARBA00023145"/>
    </source>
</evidence>
<dbReference type="GeneID" id="115466667"/>
<dbReference type="Gene3D" id="3.50.4.10">
    <property type="entry name" value="Hepatocyte Growth Factor"/>
    <property type="match status" value="1"/>
</dbReference>
<dbReference type="KEGG" id="muo:115466667"/>
<feature type="disulfide bond" evidence="23">
    <location>
        <begin position="234"/>
        <end position="257"/>
    </location>
</feature>
<evidence type="ECO:0000256" key="17">
    <source>
        <dbReference type="ARBA" id="ARBA00023157"/>
    </source>
</evidence>
<dbReference type="PROSITE" id="PS00135">
    <property type="entry name" value="TRYPSIN_SER"/>
    <property type="match status" value="1"/>
</dbReference>
<dbReference type="FunFam" id="2.40.10.10:FF:000003">
    <property type="entry name" value="Transmembrane serine protease 3"/>
    <property type="match status" value="1"/>
</dbReference>
<sequence>MRASTIVLLLSLVLYSVEGQKLDEYVKTEGAWIFGVSKYFYVTDNEETCALKCEAEPKFLCRSFIYSPKTQQCVTLSGNSKTASLLRSSNSVLYEKRIYLLECKKGIGTDYRGTESKTATGILCQAWSSTYPHVPNFTPETFPDRGLESNYCRNPDGDSEGPWCYTTDSSMRFAYCNIQECEEDCMHCNGKNYRGKISKTESGLDCQSWEVQTPHTHGYRPSIFPEKDLKMNYCRNPDGEPQPWCFTTSPSKRWEFCSIPRCSTGPPTSNPGLECLSGNGESYVGKIAMTVSGKVCQAWSSQTPHKHHRIPDNYPCKNLDVNYCRNPDEEKMPWCYTTDNNTRWEYCQIPSCSGAAPEVEFLSEQVSSSAEPECYVDSGTTYRGTASMTISGKTCQAWNSRTPHNHAKTPENHPLADLTRNYCRNPDNDISPWCYTTDPRVRWEYCNLQKCPIPTDSEPPPAKKPETSSSPVKPELKPDCMVGKGESYRGTKSTTVKGYTCQAWSSQTPHPHSSFTPMTHPNAGLENNYCRNPDGDINGPWCFISTPDSVEWDYCDIPKCAPTEMECGKPKRTPRKCSGRIVGGCVSYPHSWPWQISLRTSFDVHFCGGTLIAPQWVLTADHCLTRSDRPSFYKVYLGIHREAATEATKQVRQVVKIFKGPNRADIALLKLSSPVLITDEVLPACLPSEDYVVPDRSPCHVTGWGDTHGTGGDGLLKEAGFPVIESKVCNRPEFLSGRVKSTELCAGNIHGGTDSCQGDSGGPLVCSDGNQYILQGVTSWGLGCAQPMKPGVYVRVSKFISWLEETIKENS</sequence>
<keyword evidence="14 20" id="KW-0094">Blood coagulation</keyword>
<comment type="activity regulation">
    <text evidence="20">Converted into plasmin by plasminogen activators, both plasminogen and its activator being bound to fibrin.</text>
</comment>
<feature type="disulfide bond" evidence="23">
    <location>
        <begin position="324"/>
        <end position="347"/>
    </location>
</feature>
<feature type="domain" description="Apple" evidence="28">
    <location>
        <begin position="17"/>
        <end position="98"/>
    </location>
</feature>
<evidence type="ECO:0000256" key="10">
    <source>
        <dbReference type="ARBA" id="ARBA00022729"/>
    </source>
</evidence>
<evidence type="ECO:0000256" key="8">
    <source>
        <dbReference type="ARBA" id="ARBA00022670"/>
    </source>
</evidence>
<keyword evidence="9 20" id="KW-0356">Hemostasis</keyword>
<feature type="disulfide bond" evidence="23">
    <location>
        <begin position="374"/>
        <end position="451"/>
    </location>
</feature>
<comment type="caution">
    <text evidence="23">Lacks conserved residue(s) required for the propagation of feature annotation.</text>
</comment>
<dbReference type="PANTHER" id="PTHR24261:SF13">
    <property type="entry name" value="PLASMINOGEN"/>
    <property type="match status" value="1"/>
</dbReference>
<evidence type="ECO:0000256" key="24">
    <source>
        <dbReference type="SAM" id="MobiDB-lite"/>
    </source>
</evidence>
<feature type="disulfide bond" evidence="23">
    <location>
        <begin position="185"/>
        <end position="262"/>
    </location>
</feature>
<evidence type="ECO:0000256" key="2">
    <source>
        <dbReference type="ARBA" id="ARBA00004613"/>
    </source>
</evidence>
<feature type="domain" description="Peptidase S1" evidence="27">
    <location>
        <begin position="581"/>
        <end position="808"/>
    </location>
</feature>
<evidence type="ECO:0000256" key="3">
    <source>
        <dbReference type="ARBA" id="ARBA00012184"/>
    </source>
</evidence>
<dbReference type="InParanoid" id="A0A6P7XMZ2"/>
<dbReference type="FunFam" id="2.40.20.10:FF:000011">
    <property type="entry name" value="Plasminogen"/>
    <property type="match status" value="1"/>
</dbReference>
<feature type="domain" description="Kringle" evidence="26">
    <location>
        <begin position="102"/>
        <end position="181"/>
    </location>
</feature>
<evidence type="ECO:0000256" key="18">
    <source>
        <dbReference type="ARBA" id="ARBA00023281"/>
    </source>
</evidence>
<evidence type="ECO:0000256" key="4">
    <source>
        <dbReference type="ARBA" id="ARBA00020043"/>
    </source>
</evidence>
<comment type="subcellular location">
    <subcellularLocation>
        <location evidence="2 20">Secreted</location>
    </subcellularLocation>
</comment>
<evidence type="ECO:0000256" key="7">
    <source>
        <dbReference type="ARBA" id="ARBA00022572"/>
    </source>
</evidence>
<dbReference type="InterPro" id="IPR000001">
    <property type="entry name" value="Kringle"/>
</dbReference>
<evidence type="ECO:0000256" key="13">
    <source>
        <dbReference type="ARBA" id="ARBA00022825"/>
    </source>
</evidence>
<dbReference type="AlphaFoldDB" id="A0A6P7XMZ2"/>
<gene>
    <name evidence="30" type="primary">PLG</name>
</gene>
<feature type="disulfide bond" evidence="23">
    <location>
        <begin position="296"/>
        <end position="335"/>
    </location>
</feature>
<dbReference type="GO" id="GO:1901701">
    <property type="term" value="P:cellular response to oxygen-containing compound"/>
    <property type="evidence" value="ECO:0007669"/>
    <property type="project" value="UniProtKB-ARBA"/>
</dbReference>
<dbReference type="PRINTS" id="PR00722">
    <property type="entry name" value="CHYMOTRYPSIN"/>
</dbReference>
<keyword evidence="17 23" id="KW-1015">Disulfide bond</keyword>
<dbReference type="GO" id="GO:0042730">
    <property type="term" value="P:fibrinolysis"/>
    <property type="evidence" value="ECO:0007669"/>
    <property type="project" value="UniProtKB-UniRule"/>
</dbReference>
<feature type="disulfide bond" evidence="23">
    <location>
        <begin position="206"/>
        <end position="245"/>
    </location>
</feature>
<dbReference type="GO" id="GO:0004252">
    <property type="term" value="F:serine-type endopeptidase activity"/>
    <property type="evidence" value="ECO:0007669"/>
    <property type="project" value="UniProtKB-UniRule"/>
</dbReference>
<dbReference type="CDD" id="cd00108">
    <property type="entry name" value="KR"/>
    <property type="match status" value="5"/>
</dbReference>
<dbReference type="Pfam" id="PF00089">
    <property type="entry name" value="Trypsin"/>
    <property type="match status" value="1"/>
</dbReference>
<dbReference type="RefSeq" id="XP_030053923.1">
    <property type="nucleotide sequence ID" value="XM_030198063.1"/>
</dbReference>
<dbReference type="PROSITE" id="PS50948">
    <property type="entry name" value="PAN"/>
    <property type="match status" value="1"/>
</dbReference>
<dbReference type="PANTHER" id="PTHR24261">
    <property type="entry name" value="PLASMINOGEN-RELATED"/>
    <property type="match status" value="1"/>
</dbReference>
<dbReference type="GO" id="GO:0006508">
    <property type="term" value="P:proteolysis"/>
    <property type="evidence" value="ECO:0007669"/>
    <property type="project" value="UniProtKB-KW"/>
</dbReference>
<feature type="domain" description="Kringle" evidence="26">
    <location>
        <begin position="184"/>
        <end position="262"/>
    </location>
</feature>
<dbReference type="PROSITE" id="PS00021">
    <property type="entry name" value="KRINGLE_1"/>
    <property type="match status" value="5"/>
</dbReference>
<dbReference type="CTD" id="5340"/>
<dbReference type="SMART" id="SM00473">
    <property type="entry name" value="PAN_AP"/>
    <property type="match status" value="1"/>
</dbReference>
<dbReference type="GO" id="GO:0048771">
    <property type="term" value="P:tissue remodeling"/>
    <property type="evidence" value="ECO:0007669"/>
    <property type="project" value="UniProtKB-UniRule"/>
</dbReference>
<feature type="binding site" evidence="22">
    <location>
        <position position="429"/>
    </location>
    <ligand>
        <name>L-lysine</name>
        <dbReference type="ChEBI" id="CHEBI:32551"/>
    </ligand>
</feature>
<feature type="domain" description="Kringle" evidence="26">
    <location>
        <begin position="274"/>
        <end position="352"/>
    </location>
</feature>
<protein>
    <recommendedName>
        <fullName evidence="4 20">Plasminogen</fullName>
        <ecNumber evidence="3 20">3.4.21.7</ecNumber>
    </recommendedName>
</protein>
<evidence type="ECO:0000256" key="21">
    <source>
        <dbReference type="PIRSR" id="PIRSR001150-1"/>
    </source>
</evidence>